<evidence type="ECO:0000256" key="1">
    <source>
        <dbReference type="SAM" id="MobiDB-lite"/>
    </source>
</evidence>
<reference evidence="2 3" key="1">
    <citation type="journal article" date="2010" name="Nature">
        <title>The Ectocarpus genome and the independent evolution of multicellularity in brown algae.</title>
        <authorList>
            <person name="Cock J.M."/>
            <person name="Sterck L."/>
            <person name="Rouze P."/>
            <person name="Scornet D."/>
            <person name="Allen A.E."/>
            <person name="Amoutzias G."/>
            <person name="Anthouard V."/>
            <person name="Artiguenave F."/>
            <person name="Aury J.M."/>
            <person name="Badger J.H."/>
            <person name="Beszteri B."/>
            <person name="Billiau K."/>
            <person name="Bonnet E."/>
            <person name="Bothwell J.H."/>
            <person name="Bowler C."/>
            <person name="Boyen C."/>
            <person name="Brownlee C."/>
            <person name="Carrano C.J."/>
            <person name="Charrier B."/>
            <person name="Cho G.Y."/>
            <person name="Coelho S.M."/>
            <person name="Collen J."/>
            <person name="Corre E."/>
            <person name="Da Silva C."/>
            <person name="Delage L."/>
            <person name="Delaroque N."/>
            <person name="Dittami S.M."/>
            <person name="Doulbeau S."/>
            <person name="Elias M."/>
            <person name="Farnham G."/>
            <person name="Gachon C.M."/>
            <person name="Gschloessl B."/>
            <person name="Heesch S."/>
            <person name="Jabbari K."/>
            <person name="Jubin C."/>
            <person name="Kawai H."/>
            <person name="Kimura K."/>
            <person name="Kloareg B."/>
            <person name="Kupper F.C."/>
            <person name="Lang D."/>
            <person name="Le Bail A."/>
            <person name="Leblanc C."/>
            <person name="Lerouge P."/>
            <person name="Lohr M."/>
            <person name="Lopez P.J."/>
            <person name="Martens C."/>
            <person name="Maumus F."/>
            <person name="Michel G."/>
            <person name="Miranda-Saavedra D."/>
            <person name="Morales J."/>
            <person name="Moreau H."/>
            <person name="Motomura T."/>
            <person name="Nagasato C."/>
            <person name="Napoli C.A."/>
            <person name="Nelson D.R."/>
            <person name="Nyvall-Collen P."/>
            <person name="Peters A.F."/>
            <person name="Pommier C."/>
            <person name="Potin P."/>
            <person name="Poulain J."/>
            <person name="Quesneville H."/>
            <person name="Read B."/>
            <person name="Rensing S.A."/>
            <person name="Ritter A."/>
            <person name="Rousvoal S."/>
            <person name="Samanta M."/>
            <person name="Samson G."/>
            <person name="Schroeder D.C."/>
            <person name="Segurens B."/>
            <person name="Strittmatter M."/>
            <person name="Tonon T."/>
            <person name="Tregear J.W."/>
            <person name="Valentin K."/>
            <person name="von Dassow P."/>
            <person name="Yamagishi T."/>
            <person name="Van de Peer Y."/>
            <person name="Wincker P."/>
        </authorList>
    </citation>
    <scope>NUCLEOTIDE SEQUENCE [LARGE SCALE GENOMIC DNA]</scope>
    <source>
        <strain evidence="3">Ec32 / CCAP1310/4</strain>
    </source>
</reference>
<feature type="region of interest" description="Disordered" evidence="1">
    <location>
        <begin position="264"/>
        <end position="284"/>
    </location>
</feature>
<feature type="compositionally biased region" description="Basic and acidic residues" evidence="1">
    <location>
        <begin position="241"/>
        <end position="250"/>
    </location>
</feature>
<name>D7FJI5_ECTSI</name>
<feature type="region of interest" description="Disordered" evidence="1">
    <location>
        <begin position="216"/>
        <end position="250"/>
    </location>
</feature>
<sequence>MSCYTSDTLAGVLETGIKERYRLQTQVRKLGQELVALAQESGCSWKKKNNNKKRGHGHRHTPMRVSIVTKGRPSCGQSLRIRKSHFEGTSASSSVVSDNGAGRTIARGGGSGRGRSAFREALDEAKEQLVHVRRQRERSEGALPRRTRLSVHDESAKVSISHQEIDHNSGNSSSGEEKRSPPKCVANRSGSEESYLSDGYSTRKKAGCKKETAYLVELKGPRRKGRPEEKRPLPRGTRPGRSKEHGHDDEFRCTWRGMDVSCQEFGRKGEGPGRSSGRGVASPRRVETACVEATHGSSAEEDVEICLKLERKTKGDTTNKTDIISRRGRKQGTAASSSLDRRAKNTAIRSSRSERPEQSAPRASRDCSRPRASLDPCKFEANRGSKESVLDNGYLHARQREGMVGASLRSCAGEERIGEKEAEGKRPSCFDSTHHLNGTLTSDVKDEEEGCFAPQTRRGDCDYRGKWVRDHSERITAKKKDVNEENHHRERWSTRGRVLWATHAEPAARATSTDARIFPRATMRSCSQPVVRPYNGLYARSLQANGIEPAHFRSSRCSCHTTEHRQIDGSVLWPDRENAARTRSPVDGLPDRLEAGRVLDSFERRAELLGKMPPTTLRAKTAWMEKPGDPQYRGDDLTGCIIRRLEQAIRAKSDEALCWGKKRS</sequence>
<gene>
    <name evidence="2" type="ORF">Esi_0134_0022</name>
</gene>
<accession>D7FJI5</accession>
<proteinExistence type="predicted"/>
<dbReference type="Proteomes" id="UP000002630">
    <property type="component" value="Unassembled WGS sequence"/>
</dbReference>
<dbReference type="InParanoid" id="D7FJI5"/>
<feature type="compositionally biased region" description="Polar residues" evidence="1">
    <location>
        <begin position="87"/>
        <end position="97"/>
    </location>
</feature>
<dbReference type="OrthoDB" id="10336702at2759"/>
<feature type="region of interest" description="Disordered" evidence="1">
    <location>
        <begin position="87"/>
        <end position="116"/>
    </location>
</feature>
<keyword evidence="3" id="KW-1185">Reference proteome</keyword>
<protein>
    <submittedName>
        <fullName evidence="2">Uncharacterized protein</fullName>
    </submittedName>
</protein>
<feature type="compositionally biased region" description="Polar residues" evidence="1">
    <location>
        <begin position="158"/>
        <end position="174"/>
    </location>
</feature>
<organism evidence="2 3">
    <name type="scientific">Ectocarpus siliculosus</name>
    <name type="common">Brown alga</name>
    <name type="synonym">Conferva siliculosa</name>
    <dbReference type="NCBI Taxonomy" id="2880"/>
    <lineage>
        <taxon>Eukaryota</taxon>
        <taxon>Sar</taxon>
        <taxon>Stramenopiles</taxon>
        <taxon>Ochrophyta</taxon>
        <taxon>PX clade</taxon>
        <taxon>Phaeophyceae</taxon>
        <taxon>Ectocarpales</taxon>
        <taxon>Ectocarpaceae</taxon>
        <taxon>Ectocarpus</taxon>
    </lineage>
</organism>
<evidence type="ECO:0000313" key="2">
    <source>
        <dbReference type="EMBL" id="CBJ29088.1"/>
    </source>
</evidence>
<dbReference type="EMBL" id="FN649760">
    <property type="protein sequence ID" value="CBJ29088.1"/>
    <property type="molecule type" value="Genomic_DNA"/>
</dbReference>
<dbReference type="AlphaFoldDB" id="D7FJI5"/>
<feature type="region of interest" description="Disordered" evidence="1">
    <location>
        <begin position="131"/>
        <end position="202"/>
    </location>
</feature>
<feature type="compositionally biased region" description="Basic and acidic residues" evidence="1">
    <location>
        <begin position="315"/>
        <end position="325"/>
    </location>
</feature>
<feature type="region of interest" description="Disordered" evidence="1">
    <location>
        <begin position="315"/>
        <end position="380"/>
    </location>
</feature>
<evidence type="ECO:0000313" key="3">
    <source>
        <dbReference type="Proteomes" id="UP000002630"/>
    </source>
</evidence>
<feature type="compositionally biased region" description="Basic and acidic residues" evidence="1">
    <location>
        <begin position="351"/>
        <end position="369"/>
    </location>
</feature>